<feature type="compositionally biased region" description="Polar residues" evidence="1">
    <location>
        <begin position="35"/>
        <end position="51"/>
    </location>
</feature>
<feature type="compositionally biased region" description="Low complexity" evidence="1">
    <location>
        <begin position="135"/>
        <end position="144"/>
    </location>
</feature>
<name>B7KLA6_GLOC7</name>
<proteinExistence type="predicted"/>
<dbReference type="RefSeq" id="WP_015956063.1">
    <property type="nucleotide sequence ID" value="NC_011729.1"/>
</dbReference>
<keyword evidence="3" id="KW-1185">Reference proteome</keyword>
<dbReference type="AlphaFoldDB" id="B7KLA6"/>
<dbReference type="EMBL" id="CP001291">
    <property type="protein sequence ID" value="ACK72478.1"/>
    <property type="molecule type" value="Genomic_DNA"/>
</dbReference>
<gene>
    <name evidence="2" type="ordered locus">PCC7424_4106</name>
</gene>
<feature type="compositionally biased region" description="Low complexity" evidence="1">
    <location>
        <begin position="52"/>
        <end position="65"/>
    </location>
</feature>
<dbReference type="HOGENOM" id="CLU_1522723_0_0_3"/>
<reference evidence="3" key="1">
    <citation type="journal article" date="2011" name="MBio">
        <title>Novel metabolic attributes of the genus Cyanothece, comprising a group of unicellular nitrogen-fixing Cyanobacteria.</title>
        <authorList>
            <person name="Bandyopadhyay A."/>
            <person name="Elvitigala T."/>
            <person name="Welsh E."/>
            <person name="Stockel J."/>
            <person name="Liberton M."/>
            <person name="Min H."/>
            <person name="Sherman L.A."/>
            <person name="Pakrasi H.B."/>
        </authorList>
    </citation>
    <scope>NUCLEOTIDE SEQUENCE [LARGE SCALE GENOMIC DNA]</scope>
    <source>
        <strain evidence="3">PCC 7424</strain>
    </source>
</reference>
<evidence type="ECO:0000313" key="2">
    <source>
        <dbReference type="EMBL" id="ACK72478.1"/>
    </source>
</evidence>
<dbReference type="OrthoDB" id="428117at2"/>
<feature type="region of interest" description="Disordered" evidence="1">
    <location>
        <begin position="35"/>
        <end position="157"/>
    </location>
</feature>
<dbReference type="KEGG" id="cyc:PCC7424_4106"/>
<accession>B7KLA6</accession>
<dbReference type="Proteomes" id="UP000002384">
    <property type="component" value="Chromosome"/>
</dbReference>
<sequence length="157" mass="16789">MKNLMTVVALMISVTGVGVSLAREEVRCYLGLSSSACHSTPESLSSPQKANSTPSSQTESSSQPQETEEKPPIKLPSAIEEITKIGKEALAPSSESSPEVTNPTTEEEPPTEPPQISRQQPEEKTDISSPTYLSPITEPVELEVIPPPEDSTNSSQN</sequence>
<protein>
    <submittedName>
        <fullName evidence="2">Uncharacterized protein</fullName>
    </submittedName>
</protein>
<organism evidence="2 3">
    <name type="scientific">Gloeothece citriformis (strain PCC 7424)</name>
    <name type="common">Cyanothece sp. (strain PCC 7424)</name>
    <dbReference type="NCBI Taxonomy" id="65393"/>
    <lineage>
        <taxon>Bacteria</taxon>
        <taxon>Bacillati</taxon>
        <taxon>Cyanobacteriota</taxon>
        <taxon>Cyanophyceae</taxon>
        <taxon>Oscillatoriophycideae</taxon>
        <taxon>Chroococcales</taxon>
        <taxon>Aphanothecaceae</taxon>
        <taxon>Gloeothece</taxon>
        <taxon>Gloeothece citriformis</taxon>
    </lineage>
</organism>
<evidence type="ECO:0000256" key="1">
    <source>
        <dbReference type="SAM" id="MobiDB-lite"/>
    </source>
</evidence>
<dbReference type="eggNOG" id="ENOG502ZNH2">
    <property type="taxonomic scope" value="Bacteria"/>
</dbReference>
<evidence type="ECO:0000313" key="3">
    <source>
        <dbReference type="Proteomes" id="UP000002384"/>
    </source>
</evidence>
<feature type="compositionally biased region" description="Low complexity" evidence="1">
    <location>
        <begin position="92"/>
        <end position="104"/>
    </location>
</feature>